<dbReference type="Proteomes" id="UP000095300">
    <property type="component" value="Unassembled WGS sequence"/>
</dbReference>
<dbReference type="AlphaFoldDB" id="A0A1I8NX15"/>
<keyword evidence="2" id="KW-1015">Disulfide bond</keyword>
<dbReference type="KEGG" id="scac:106083222"/>
<evidence type="ECO:0000256" key="1">
    <source>
        <dbReference type="ARBA" id="ARBA00022734"/>
    </source>
</evidence>
<dbReference type="STRING" id="35570.A0A1I8NX15"/>
<evidence type="ECO:0000256" key="2">
    <source>
        <dbReference type="ARBA" id="ARBA00023157"/>
    </source>
</evidence>
<dbReference type="EnsemblMetazoa" id="SCAU002786-RA">
    <property type="protein sequence ID" value="SCAU002786-PA"/>
    <property type="gene ID" value="SCAU002786"/>
</dbReference>
<evidence type="ECO:0000313" key="4">
    <source>
        <dbReference type="EnsemblMetazoa" id="SCAU002786-PA"/>
    </source>
</evidence>
<dbReference type="InterPro" id="IPR016187">
    <property type="entry name" value="CTDL_fold"/>
</dbReference>
<dbReference type="InterPro" id="IPR016186">
    <property type="entry name" value="C-type_lectin-like/link_sf"/>
</dbReference>
<dbReference type="PROSITE" id="PS50041">
    <property type="entry name" value="C_TYPE_LECTIN_2"/>
    <property type="match status" value="1"/>
</dbReference>
<keyword evidence="5" id="KW-1185">Reference proteome</keyword>
<dbReference type="GO" id="GO:0030246">
    <property type="term" value="F:carbohydrate binding"/>
    <property type="evidence" value="ECO:0007669"/>
    <property type="project" value="UniProtKB-KW"/>
</dbReference>
<dbReference type="PANTHER" id="PTHR22799:SF6">
    <property type="entry name" value="C-TYPE LECTIN DOMAIN FAMILY 4 MEMBER M-LIKE"/>
    <property type="match status" value="1"/>
</dbReference>
<organism evidence="4 5">
    <name type="scientific">Stomoxys calcitrans</name>
    <name type="common">Stable fly</name>
    <name type="synonym">Conops calcitrans</name>
    <dbReference type="NCBI Taxonomy" id="35570"/>
    <lineage>
        <taxon>Eukaryota</taxon>
        <taxon>Metazoa</taxon>
        <taxon>Ecdysozoa</taxon>
        <taxon>Arthropoda</taxon>
        <taxon>Hexapoda</taxon>
        <taxon>Insecta</taxon>
        <taxon>Pterygota</taxon>
        <taxon>Neoptera</taxon>
        <taxon>Endopterygota</taxon>
        <taxon>Diptera</taxon>
        <taxon>Brachycera</taxon>
        <taxon>Muscomorpha</taxon>
        <taxon>Muscoidea</taxon>
        <taxon>Muscidae</taxon>
        <taxon>Stomoxys</taxon>
    </lineage>
</organism>
<gene>
    <name evidence="4" type="primary">106083222</name>
</gene>
<dbReference type="Gene3D" id="3.10.100.10">
    <property type="entry name" value="Mannose-Binding Protein A, subunit A"/>
    <property type="match status" value="1"/>
</dbReference>
<dbReference type="OrthoDB" id="7773875at2759"/>
<dbReference type="VEuPathDB" id="VectorBase:SCAU002786"/>
<keyword evidence="1" id="KW-0430">Lectin</keyword>
<dbReference type="InterPro" id="IPR051663">
    <property type="entry name" value="CLec_Tetranectin-domain"/>
</dbReference>
<dbReference type="InterPro" id="IPR018378">
    <property type="entry name" value="C-type_lectin_CS"/>
</dbReference>
<dbReference type="InterPro" id="IPR001304">
    <property type="entry name" value="C-type_lectin-like"/>
</dbReference>
<dbReference type="PANTHER" id="PTHR22799">
    <property type="entry name" value="TETRANECTIN-RELATED"/>
    <property type="match status" value="1"/>
</dbReference>
<evidence type="ECO:0000259" key="3">
    <source>
        <dbReference type="PROSITE" id="PS50041"/>
    </source>
</evidence>
<reference evidence="4" key="1">
    <citation type="submission" date="2020-05" db="UniProtKB">
        <authorList>
            <consortium name="EnsemblMetazoa"/>
        </authorList>
    </citation>
    <scope>IDENTIFICATION</scope>
    <source>
        <strain evidence="4">USDA</strain>
    </source>
</reference>
<feature type="domain" description="C-type lectin" evidence="3">
    <location>
        <begin position="1"/>
        <end position="93"/>
    </location>
</feature>
<dbReference type="SUPFAM" id="SSF56436">
    <property type="entry name" value="C-type lectin-like"/>
    <property type="match status" value="1"/>
</dbReference>
<dbReference type="Pfam" id="PF00059">
    <property type="entry name" value="Lectin_C"/>
    <property type="match status" value="1"/>
</dbReference>
<protein>
    <recommendedName>
        <fullName evidence="3">C-type lectin domain-containing protein</fullName>
    </recommendedName>
</protein>
<dbReference type="PROSITE" id="PS00615">
    <property type="entry name" value="C_TYPE_LECTIN_1"/>
    <property type="match status" value="1"/>
</dbReference>
<name>A0A1I8NX15_STOCA</name>
<evidence type="ECO:0000313" key="5">
    <source>
        <dbReference type="Proteomes" id="UP000095300"/>
    </source>
</evidence>
<accession>A0A1I8NX15</accession>
<dbReference type="CDD" id="cd00037">
    <property type="entry name" value="CLECT"/>
    <property type="match status" value="1"/>
</dbReference>
<sequence>MSLIAVDSPEKSAALTQILRDNSVKVNLWLGGNDLGEEGRFVWASSGKKFAFSNWSKGNPDNHNNGDCINIWDVTDFEWNDAACNYTIGFICEEHPLLVAARKDLEVKKNFIEQVLAMH</sequence>
<proteinExistence type="predicted"/>